<dbReference type="EnsemblProtists" id="PYU1_T008283">
    <property type="protein sequence ID" value="PYU1_T008283"/>
    <property type="gene ID" value="PYU1_G008267"/>
</dbReference>
<feature type="region of interest" description="Disordered" evidence="1">
    <location>
        <begin position="1"/>
        <end position="22"/>
    </location>
</feature>
<feature type="transmembrane region" description="Helical" evidence="2">
    <location>
        <begin position="29"/>
        <end position="50"/>
    </location>
</feature>
<sequence length="171" mass="17084">MVGSSSNSGNNSTGNNSSSSSSSSGMQTWQIALIICCAVLVFIVAMSALLSCYCKTRRRLVESEAHAEDANYYAVGASGAAGVGASGASAAAGIDSYGPNQRGGSAVKSGAIYGEPSSYTYTYASSAGSATPSPERAGPGPAYTSRPSSGSVGEATTPYSYRPSQSQAVTL</sequence>
<evidence type="ECO:0000256" key="2">
    <source>
        <dbReference type="SAM" id="Phobius"/>
    </source>
</evidence>
<keyword evidence="4" id="KW-1185">Reference proteome</keyword>
<organism evidence="3 4">
    <name type="scientific">Globisporangium ultimum (strain ATCC 200006 / CBS 805.95 / DAOM BR144)</name>
    <name type="common">Pythium ultimum</name>
    <dbReference type="NCBI Taxonomy" id="431595"/>
    <lineage>
        <taxon>Eukaryota</taxon>
        <taxon>Sar</taxon>
        <taxon>Stramenopiles</taxon>
        <taxon>Oomycota</taxon>
        <taxon>Peronosporomycetes</taxon>
        <taxon>Pythiales</taxon>
        <taxon>Pythiaceae</taxon>
        <taxon>Globisporangium</taxon>
    </lineage>
</organism>
<keyword evidence="2" id="KW-0812">Transmembrane</keyword>
<dbReference type="HOGENOM" id="CLU_1690252_0_0_1"/>
<dbReference type="VEuPathDB" id="FungiDB:PYU1_G008267"/>
<accession>K3WTI9</accession>
<dbReference type="AlphaFoldDB" id="K3WTI9"/>
<dbReference type="Proteomes" id="UP000019132">
    <property type="component" value="Unassembled WGS sequence"/>
</dbReference>
<feature type="compositionally biased region" description="Polar residues" evidence="1">
    <location>
        <begin position="157"/>
        <end position="171"/>
    </location>
</feature>
<feature type="region of interest" description="Disordered" evidence="1">
    <location>
        <begin position="124"/>
        <end position="171"/>
    </location>
</feature>
<reference evidence="4" key="1">
    <citation type="journal article" date="2010" name="Genome Biol.">
        <title>Genome sequence of the necrotrophic plant pathogen Pythium ultimum reveals original pathogenicity mechanisms and effector repertoire.</title>
        <authorList>
            <person name="Levesque C.A."/>
            <person name="Brouwer H."/>
            <person name="Cano L."/>
            <person name="Hamilton J.P."/>
            <person name="Holt C."/>
            <person name="Huitema E."/>
            <person name="Raffaele S."/>
            <person name="Robideau G.P."/>
            <person name="Thines M."/>
            <person name="Win J."/>
            <person name="Zerillo M.M."/>
            <person name="Beakes G.W."/>
            <person name="Boore J.L."/>
            <person name="Busam D."/>
            <person name="Dumas B."/>
            <person name="Ferriera S."/>
            <person name="Fuerstenberg S.I."/>
            <person name="Gachon C.M."/>
            <person name="Gaulin E."/>
            <person name="Govers F."/>
            <person name="Grenville-Briggs L."/>
            <person name="Horner N."/>
            <person name="Hostetler J."/>
            <person name="Jiang R.H."/>
            <person name="Johnson J."/>
            <person name="Krajaejun T."/>
            <person name="Lin H."/>
            <person name="Meijer H.J."/>
            <person name="Moore B."/>
            <person name="Morris P."/>
            <person name="Phuntmart V."/>
            <person name="Puiu D."/>
            <person name="Shetty J."/>
            <person name="Stajich J.E."/>
            <person name="Tripathy S."/>
            <person name="Wawra S."/>
            <person name="van West P."/>
            <person name="Whitty B.R."/>
            <person name="Coutinho P.M."/>
            <person name="Henrissat B."/>
            <person name="Martin F."/>
            <person name="Thomas P.D."/>
            <person name="Tyler B.M."/>
            <person name="De Vries R.P."/>
            <person name="Kamoun S."/>
            <person name="Yandell M."/>
            <person name="Tisserat N."/>
            <person name="Buell C.R."/>
        </authorList>
    </citation>
    <scope>NUCLEOTIDE SEQUENCE</scope>
    <source>
        <strain evidence="4">DAOM:BR144</strain>
    </source>
</reference>
<dbReference type="InParanoid" id="K3WTI9"/>
<dbReference type="EMBL" id="GL376619">
    <property type="status" value="NOT_ANNOTATED_CDS"/>
    <property type="molecule type" value="Genomic_DNA"/>
</dbReference>
<feature type="compositionally biased region" description="Low complexity" evidence="1">
    <location>
        <begin position="124"/>
        <end position="134"/>
    </location>
</feature>
<keyword evidence="2" id="KW-1133">Transmembrane helix</keyword>
<evidence type="ECO:0000313" key="3">
    <source>
        <dbReference type="EnsemblProtists" id="PYU1_T008283"/>
    </source>
</evidence>
<proteinExistence type="predicted"/>
<evidence type="ECO:0000313" key="4">
    <source>
        <dbReference type="Proteomes" id="UP000019132"/>
    </source>
</evidence>
<reference evidence="3" key="3">
    <citation type="submission" date="2015-02" db="UniProtKB">
        <authorList>
            <consortium name="EnsemblProtists"/>
        </authorList>
    </citation>
    <scope>IDENTIFICATION</scope>
    <source>
        <strain evidence="3">DAOM BR144</strain>
    </source>
</reference>
<name>K3WTI9_GLOUD</name>
<keyword evidence="2" id="KW-0472">Membrane</keyword>
<evidence type="ECO:0000256" key="1">
    <source>
        <dbReference type="SAM" id="MobiDB-lite"/>
    </source>
</evidence>
<protein>
    <submittedName>
        <fullName evidence="3">Uncharacterized protein</fullName>
    </submittedName>
</protein>
<reference evidence="4" key="2">
    <citation type="submission" date="2010-04" db="EMBL/GenBank/DDBJ databases">
        <authorList>
            <person name="Buell R."/>
            <person name="Hamilton J."/>
            <person name="Hostetler J."/>
        </authorList>
    </citation>
    <scope>NUCLEOTIDE SEQUENCE [LARGE SCALE GENOMIC DNA]</scope>
    <source>
        <strain evidence="4">DAOM:BR144</strain>
    </source>
</reference>
<dbReference type="STRING" id="431595.K3WTI9"/>